<dbReference type="Proteomes" id="UP001163726">
    <property type="component" value="Chromosome"/>
</dbReference>
<keyword evidence="1" id="KW-0732">Signal</keyword>
<keyword evidence="3" id="KW-1185">Reference proteome</keyword>
<name>A0ABY7AQY1_9ALTE</name>
<evidence type="ECO:0008006" key="4">
    <source>
        <dbReference type="Google" id="ProtNLM"/>
    </source>
</evidence>
<sequence length="122" mass="13853">MKHTWLILLFALLTLQSTNAVLERHHIESNTDKHLVANSTNSAKHELSHHQLSEYNNGTVSSHDTEVDCNHCCHCHKVKPFSGSPIRPHAMPLAFQNQFIDQDEFVQSQTITSLYRPPKLAS</sequence>
<evidence type="ECO:0000313" key="3">
    <source>
        <dbReference type="Proteomes" id="UP001163726"/>
    </source>
</evidence>
<evidence type="ECO:0000313" key="2">
    <source>
        <dbReference type="EMBL" id="WAJ71541.1"/>
    </source>
</evidence>
<dbReference type="RefSeq" id="WP_268076095.1">
    <property type="nucleotide sequence ID" value="NZ_CP109965.1"/>
</dbReference>
<protein>
    <recommendedName>
        <fullName evidence="4">DUF2946 family protein</fullName>
    </recommendedName>
</protein>
<feature type="signal peptide" evidence="1">
    <location>
        <begin position="1"/>
        <end position="20"/>
    </location>
</feature>
<feature type="chain" id="PRO_5045701127" description="DUF2946 family protein" evidence="1">
    <location>
        <begin position="21"/>
        <end position="122"/>
    </location>
</feature>
<evidence type="ECO:0000256" key="1">
    <source>
        <dbReference type="SAM" id="SignalP"/>
    </source>
</evidence>
<proteinExistence type="predicted"/>
<organism evidence="2 3">
    <name type="scientific">Catenovulum adriaticum</name>
    <dbReference type="NCBI Taxonomy" id="2984846"/>
    <lineage>
        <taxon>Bacteria</taxon>
        <taxon>Pseudomonadati</taxon>
        <taxon>Pseudomonadota</taxon>
        <taxon>Gammaproteobacteria</taxon>
        <taxon>Alteromonadales</taxon>
        <taxon>Alteromonadaceae</taxon>
        <taxon>Catenovulum</taxon>
    </lineage>
</organism>
<dbReference type="EMBL" id="CP109965">
    <property type="protein sequence ID" value="WAJ71541.1"/>
    <property type="molecule type" value="Genomic_DNA"/>
</dbReference>
<gene>
    <name evidence="2" type="ORF">OLW01_07020</name>
</gene>
<accession>A0ABY7AQY1</accession>
<reference evidence="2" key="1">
    <citation type="submission" date="2022-10" db="EMBL/GenBank/DDBJ databases">
        <title>Catenovulum adriacola sp. nov. isolated in the Harbour of Susak.</title>
        <authorList>
            <person name="Schoch T."/>
            <person name="Reich S.J."/>
            <person name="Stoeferle S."/>
            <person name="Flaiz M."/>
            <person name="Kazda M."/>
            <person name="Riedel C.U."/>
            <person name="Duerre P."/>
        </authorList>
    </citation>
    <scope>NUCLEOTIDE SEQUENCE</scope>
    <source>
        <strain evidence="2">TS8</strain>
    </source>
</reference>